<dbReference type="InterPro" id="IPR000994">
    <property type="entry name" value="Pept_M24"/>
</dbReference>
<dbReference type="InterPro" id="IPR052433">
    <property type="entry name" value="X-Pro_dipept-like"/>
</dbReference>
<dbReference type="SUPFAM" id="SSF53092">
    <property type="entry name" value="Creatinase/prolidase N-terminal domain"/>
    <property type="match status" value="1"/>
</dbReference>
<evidence type="ECO:0000256" key="5">
    <source>
        <dbReference type="RuleBase" id="RU000590"/>
    </source>
</evidence>
<feature type="non-terminal residue" evidence="7">
    <location>
        <position position="1"/>
    </location>
</feature>
<protein>
    <submittedName>
        <fullName evidence="7">Xaa-Pro dipeptidase</fullName>
    </submittedName>
</protein>
<dbReference type="InterPro" id="IPR001131">
    <property type="entry name" value="Peptidase_M24B_aminopep-P_CS"/>
</dbReference>
<sequence length="443" mass="50634">QHRQNLFKQIGSDLAFLKGGIDACKYDSDSDLKFRQESNFYYVTGCQQADCCAMLDGSCNKFILFVPKLGPEHELWMGKCPKPEEQKVQYEPDDLFFVEEMGKYLESLGERKCHVIRDIPQIPNEDMKKLQLENDLQPILAELRLIKDQKEIEDLKVTCTMNRNAFHHAMTNLKVGMKEYQVEALHQFAFMNQGAKFASFNAITASGSNGSTLHFVNNVNTIEDNKTFVLDAGCEYNLACSDHTRTMPTGRRFTKKQEEVYNIVLRCNKMGIEMVKPGVKWEDIHLACLAELLKGLREIGIVKSDKNFEEQFQLGVPSIFQPHGLGHQLGLNVHDVGGYNKNIQKSTDRRLKYLRTRRVLEAGMVVTVEPGFYFVDGFINEAKNTAELAQHINFDVLEEYRKECGGYRLEDDIVVTESGYEILPGPVKELHEVYALRDLAYSK</sequence>
<dbReference type="PROSITE" id="PS00491">
    <property type="entry name" value="PROLINE_PEPTIDASE"/>
    <property type="match status" value="1"/>
</dbReference>
<organism evidence="7">
    <name type="scientific">Trepomonas sp. PC1</name>
    <dbReference type="NCBI Taxonomy" id="1076344"/>
    <lineage>
        <taxon>Eukaryota</taxon>
        <taxon>Metamonada</taxon>
        <taxon>Diplomonadida</taxon>
        <taxon>Hexamitidae</taxon>
        <taxon>Hexamitinae</taxon>
        <taxon>Trepomonas</taxon>
    </lineage>
</organism>
<dbReference type="CDD" id="cd01087">
    <property type="entry name" value="Prolidase"/>
    <property type="match status" value="1"/>
</dbReference>
<dbReference type="Pfam" id="PF05195">
    <property type="entry name" value="AMP_N"/>
    <property type="match status" value="1"/>
</dbReference>
<dbReference type="SUPFAM" id="SSF55920">
    <property type="entry name" value="Creatinase/aminopeptidase"/>
    <property type="match status" value="1"/>
</dbReference>
<comment type="cofactor">
    <cofactor evidence="1">
        <name>Mn(2+)</name>
        <dbReference type="ChEBI" id="CHEBI:29035"/>
    </cofactor>
</comment>
<comment type="similarity">
    <text evidence="5">Belongs to the peptidase M24B family.</text>
</comment>
<dbReference type="SMART" id="SM01011">
    <property type="entry name" value="AMP_N"/>
    <property type="match status" value="1"/>
</dbReference>
<name>A0A146KHH2_9EUKA</name>
<keyword evidence="2 5" id="KW-0479">Metal-binding</keyword>
<feature type="domain" description="Aminopeptidase P N-terminal" evidence="6">
    <location>
        <begin position="1"/>
        <end position="126"/>
    </location>
</feature>
<dbReference type="InterPro" id="IPR029149">
    <property type="entry name" value="Creatin/AminoP/Spt16_N"/>
</dbReference>
<dbReference type="Pfam" id="PF00557">
    <property type="entry name" value="Peptidase_M24"/>
    <property type="match status" value="1"/>
</dbReference>
<dbReference type="Gene3D" id="3.90.230.10">
    <property type="entry name" value="Creatinase/methionine aminopeptidase superfamily"/>
    <property type="match status" value="1"/>
</dbReference>
<keyword evidence="3" id="KW-0378">Hydrolase</keyword>
<dbReference type="GO" id="GO:0006508">
    <property type="term" value="P:proteolysis"/>
    <property type="evidence" value="ECO:0007669"/>
    <property type="project" value="TreeGrafter"/>
</dbReference>
<proteinExistence type="inferred from homology"/>
<dbReference type="InterPro" id="IPR007865">
    <property type="entry name" value="Aminopep_P_N"/>
</dbReference>
<evidence type="ECO:0000256" key="4">
    <source>
        <dbReference type="ARBA" id="ARBA00023211"/>
    </source>
</evidence>
<reference evidence="7" key="1">
    <citation type="submission" date="2015-07" db="EMBL/GenBank/DDBJ databases">
        <title>Adaptation to a free-living lifestyle via gene acquisitions in the diplomonad Trepomonas sp. PC1.</title>
        <authorList>
            <person name="Xu F."/>
            <person name="Jerlstrom-Hultqvist J."/>
            <person name="Kolisko M."/>
            <person name="Simpson A.G.B."/>
            <person name="Roger A.J."/>
            <person name="Svard S.G."/>
            <person name="Andersson J.O."/>
        </authorList>
    </citation>
    <scope>NUCLEOTIDE SEQUENCE</scope>
    <source>
        <strain evidence="7">PC1</strain>
    </source>
</reference>
<keyword evidence="4" id="KW-0464">Manganese</keyword>
<dbReference type="InterPro" id="IPR036005">
    <property type="entry name" value="Creatinase/aminopeptidase-like"/>
</dbReference>
<evidence type="ECO:0000313" key="7">
    <source>
        <dbReference type="EMBL" id="JAP95294.1"/>
    </source>
</evidence>
<dbReference type="PANTHER" id="PTHR43226">
    <property type="entry name" value="XAA-PRO AMINOPEPTIDASE 3"/>
    <property type="match status" value="1"/>
</dbReference>
<evidence type="ECO:0000256" key="1">
    <source>
        <dbReference type="ARBA" id="ARBA00001936"/>
    </source>
</evidence>
<gene>
    <name evidence="7" type="ORF">TPC1_11764</name>
</gene>
<dbReference type="PANTHER" id="PTHR43226:SF1">
    <property type="entry name" value="XAA-PRO DIPEPTIDASE"/>
    <property type="match status" value="1"/>
</dbReference>
<evidence type="ECO:0000256" key="3">
    <source>
        <dbReference type="ARBA" id="ARBA00022801"/>
    </source>
</evidence>
<evidence type="ECO:0000259" key="6">
    <source>
        <dbReference type="SMART" id="SM01011"/>
    </source>
</evidence>
<dbReference type="EMBL" id="GDID01001312">
    <property type="protein sequence ID" value="JAP95294.1"/>
    <property type="molecule type" value="Transcribed_RNA"/>
</dbReference>
<evidence type="ECO:0000256" key="2">
    <source>
        <dbReference type="ARBA" id="ARBA00022723"/>
    </source>
</evidence>
<dbReference type="GO" id="GO:0070006">
    <property type="term" value="F:metalloaminopeptidase activity"/>
    <property type="evidence" value="ECO:0007669"/>
    <property type="project" value="InterPro"/>
</dbReference>
<dbReference type="Gene3D" id="3.40.350.10">
    <property type="entry name" value="Creatinase/prolidase N-terminal domain"/>
    <property type="match status" value="1"/>
</dbReference>
<accession>A0A146KHH2</accession>
<dbReference type="AlphaFoldDB" id="A0A146KHH2"/>
<dbReference type="GO" id="GO:0030145">
    <property type="term" value="F:manganese ion binding"/>
    <property type="evidence" value="ECO:0007669"/>
    <property type="project" value="InterPro"/>
</dbReference>